<feature type="compositionally biased region" description="Polar residues" evidence="1">
    <location>
        <begin position="9"/>
        <end position="24"/>
    </location>
</feature>
<reference evidence="2" key="1">
    <citation type="submission" date="2023-01" db="EMBL/GenBank/DDBJ databases">
        <title>The chitinases involved in constricting ring structure development in the nematode-trapping fungus Drechslerella dactyloides.</title>
        <authorList>
            <person name="Wang R."/>
            <person name="Zhang L."/>
            <person name="Tang P."/>
            <person name="Li S."/>
            <person name="Liang L."/>
        </authorList>
    </citation>
    <scope>NUCLEOTIDE SEQUENCE</scope>
    <source>
        <strain evidence="2">YMF1.00031</strain>
    </source>
</reference>
<dbReference type="EMBL" id="JAQGDS010000002">
    <property type="protein sequence ID" value="KAJ6263653.1"/>
    <property type="molecule type" value="Genomic_DNA"/>
</dbReference>
<comment type="caution">
    <text evidence="2">The sequence shown here is derived from an EMBL/GenBank/DDBJ whole genome shotgun (WGS) entry which is preliminary data.</text>
</comment>
<dbReference type="Gene3D" id="3.30.230.100">
    <property type="match status" value="1"/>
</dbReference>
<evidence type="ECO:0000256" key="1">
    <source>
        <dbReference type="SAM" id="MobiDB-lite"/>
    </source>
</evidence>
<evidence type="ECO:0000313" key="3">
    <source>
        <dbReference type="Proteomes" id="UP001221413"/>
    </source>
</evidence>
<dbReference type="GO" id="GO:0043248">
    <property type="term" value="P:proteasome assembly"/>
    <property type="evidence" value="ECO:0007669"/>
    <property type="project" value="InterPro"/>
</dbReference>
<protein>
    <submittedName>
        <fullName evidence="2">Uncharacterized protein</fullName>
    </submittedName>
</protein>
<proteinExistence type="predicted"/>
<accession>A0AAD6J342</accession>
<evidence type="ECO:0000313" key="2">
    <source>
        <dbReference type="EMBL" id="KAJ6263653.1"/>
    </source>
</evidence>
<name>A0AAD6J342_DREDA</name>
<dbReference type="Pfam" id="PF16093">
    <property type="entry name" value="PAC4"/>
    <property type="match status" value="1"/>
</dbReference>
<dbReference type="AlphaFoldDB" id="A0AAD6J342"/>
<feature type="region of interest" description="Disordered" evidence="1">
    <location>
        <begin position="1"/>
        <end position="24"/>
    </location>
</feature>
<sequence>MLEHPVSLHPTTTNHQNTSAETKVHSTSYTSGHDTIYPSCHRSAPLRTHITMSASPALTGVPAFPNTATATPPPTTPDNNSKTYDLAIALPRTADTTLYIRLTVAAKHLLLFLSTRSSGSAVLPVGVAATGDGGENVVHPMRAGDAAVPRGKVPLGSFVYAMPSMSNEKETVCTPLIPDMATLETAERVARILARRVRRPVYVGSSMSLAGMGGGGNVEEEMGVVGAIVKIVAERVPAAATAS</sequence>
<dbReference type="InterPro" id="IPR032157">
    <property type="entry name" value="PAC4"/>
</dbReference>
<dbReference type="Proteomes" id="UP001221413">
    <property type="component" value="Unassembled WGS sequence"/>
</dbReference>
<organism evidence="2 3">
    <name type="scientific">Drechslerella dactyloides</name>
    <name type="common">Nematode-trapping fungus</name>
    <name type="synonym">Arthrobotrys dactyloides</name>
    <dbReference type="NCBI Taxonomy" id="74499"/>
    <lineage>
        <taxon>Eukaryota</taxon>
        <taxon>Fungi</taxon>
        <taxon>Dikarya</taxon>
        <taxon>Ascomycota</taxon>
        <taxon>Pezizomycotina</taxon>
        <taxon>Orbiliomycetes</taxon>
        <taxon>Orbiliales</taxon>
        <taxon>Orbiliaceae</taxon>
        <taxon>Drechslerella</taxon>
    </lineage>
</organism>
<gene>
    <name evidence="2" type="ORF">Dda_2221</name>
</gene>
<keyword evidence="3" id="KW-1185">Reference proteome</keyword>